<evidence type="ECO:0000256" key="1">
    <source>
        <dbReference type="ARBA" id="ARBA00009741"/>
    </source>
</evidence>
<dbReference type="GO" id="GO:0003676">
    <property type="term" value="F:nucleic acid binding"/>
    <property type="evidence" value="ECO:0007669"/>
    <property type="project" value="InterPro"/>
</dbReference>
<dbReference type="PRINTS" id="PR00507">
    <property type="entry name" value="N12N6MTFRASE"/>
</dbReference>
<keyword evidence="4" id="KW-0808">Transferase</keyword>
<dbReference type="GO" id="GO:0032259">
    <property type="term" value="P:methylation"/>
    <property type="evidence" value="ECO:0007669"/>
    <property type="project" value="UniProtKB-KW"/>
</dbReference>
<sequence length="198" mass="22023">MKKKQLEMTLERLEGFSEPSFIREQYATPASVAAEILFLAALRNDLGTVCDLGCGTGVLAIGAALMGARAVGVEIDKDALATARKNAENLGVDVDFIRADVRKLELEGIDTVIMNPPFGAQKASEGDRAFLSTAQRIARNIYTLHNRGSHDFIKKYIFPNVVQEVYCIPFPLKRCFEFHSKDIKVIEVELYRITCQHS</sequence>
<dbReference type="InterPro" id="IPR051720">
    <property type="entry name" value="rRNA_MeTrfase/Polyamine_Synth"/>
</dbReference>
<dbReference type="Gene3D" id="3.40.50.150">
    <property type="entry name" value="Vaccinia Virus protein VP39"/>
    <property type="match status" value="1"/>
</dbReference>
<reference evidence="4 5" key="1">
    <citation type="journal article" date="2020" name="Biotechnol. Biofuels">
        <title>New insights from the biogas microbiome by comprehensive genome-resolved metagenomics of nearly 1600 species originating from multiple anaerobic digesters.</title>
        <authorList>
            <person name="Campanaro S."/>
            <person name="Treu L."/>
            <person name="Rodriguez-R L.M."/>
            <person name="Kovalovszki A."/>
            <person name="Ziels R.M."/>
            <person name="Maus I."/>
            <person name="Zhu X."/>
            <person name="Kougias P.G."/>
            <person name="Basile A."/>
            <person name="Luo G."/>
            <person name="Schluter A."/>
            <person name="Konstantinidis K.T."/>
            <person name="Angelidaki I."/>
        </authorList>
    </citation>
    <scope>NUCLEOTIDE SEQUENCE [LARGE SCALE GENOMIC DNA]</scope>
    <source>
        <strain evidence="4">AS27yjCOA_157</strain>
    </source>
</reference>
<comment type="similarity">
    <text evidence="1">Belongs to the methyltransferase superfamily. PrmA family.</text>
</comment>
<dbReference type="Proteomes" id="UP000544742">
    <property type="component" value="Unassembled WGS sequence"/>
</dbReference>
<proteinExistence type="inferred from homology"/>
<dbReference type="InterPro" id="IPR007848">
    <property type="entry name" value="Small_mtfrase_dom"/>
</dbReference>
<dbReference type="CDD" id="cd02440">
    <property type="entry name" value="AdoMet_MTases"/>
    <property type="match status" value="1"/>
</dbReference>
<evidence type="ECO:0000313" key="5">
    <source>
        <dbReference type="Proteomes" id="UP000544742"/>
    </source>
</evidence>
<evidence type="ECO:0000256" key="2">
    <source>
        <dbReference type="ARBA" id="ARBA00041374"/>
    </source>
</evidence>
<protein>
    <recommendedName>
        <fullName evidence="2">Methyltransferase-like protein 5</fullName>
    </recommendedName>
</protein>
<evidence type="ECO:0000313" key="4">
    <source>
        <dbReference type="EMBL" id="NLJ22703.1"/>
    </source>
</evidence>
<evidence type="ECO:0000259" key="3">
    <source>
        <dbReference type="Pfam" id="PF05175"/>
    </source>
</evidence>
<dbReference type="GO" id="GO:0008757">
    <property type="term" value="F:S-adenosylmethionine-dependent methyltransferase activity"/>
    <property type="evidence" value="ECO:0007669"/>
    <property type="project" value="UniProtKB-ARBA"/>
</dbReference>
<name>A0A7K4AIB8_METSH</name>
<dbReference type="EMBL" id="JAAYUN010000101">
    <property type="protein sequence ID" value="NLJ22703.1"/>
    <property type="molecule type" value="Genomic_DNA"/>
</dbReference>
<dbReference type="PANTHER" id="PTHR23290:SF0">
    <property type="entry name" value="RRNA N6-ADENOSINE-METHYLTRANSFERASE METTL5"/>
    <property type="match status" value="1"/>
</dbReference>
<accession>A0A7K4AIB8</accession>
<dbReference type="PROSITE" id="PS00092">
    <property type="entry name" value="N6_MTASE"/>
    <property type="match status" value="1"/>
</dbReference>
<keyword evidence="4" id="KW-0489">Methyltransferase</keyword>
<dbReference type="InterPro" id="IPR002052">
    <property type="entry name" value="DNA_methylase_N6_adenine_CS"/>
</dbReference>
<dbReference type="SUPFAM" id="SSF53335">
    <property type="entry name" value="S-adenosyl-L-methionine-dependent methyltransferases"/>
    <property type="match status" value="1"/>
</dbReference>
<dbReference type="PANTHER" id="PTHR23290">
    <property type="entry name" value="RRNA N6-ADENOSINE-METHYLTRANSFERASE METTL5"/>
    <property type="match status" value="1"/>
</dbReference>
<organism evidence="4 5">
    <name type="scientific">Methanothrix soehngenii</name>
    <name type="common">Methanosaeta concilii</name>
    <dbReference type="NCBI Taxonomy" id="2223"/>
    <lineage>
        <taxon>Archaea</taxon>
        <taxon>Methanobacteriati</taxon>
        <taxon>Methanobacteriota</taxon>
        <taxon>Stenosarchaea group</taxon>
        <taxon>Methanomicrobia</taxon>
        <taxon>Methanotrichales</taxon>
        <taxon>Methanotrichaceae</taxon>
        <taxon>Methanothrix</taxon>
    </lineage>
</organism>
<gene>
    <name evidence="4" type="ORF">GX426_06300</name>
</gene>
<feature type="domain" description="Methyltransferase small" evidence="3">
    <location>
        <begin position="37"/>
        <end position="130"/>
    </location>
</feature>
<dbReference type="AlphaFoldDB" id="A0A7K4AIB8"/>
<dbReference type="Pfam" id="PF05175">
    <property type="entry name" value="MTS"/>
    <property type="match status" value="1"/>
</dbReference>
<comment type="caution">
    <text evidence="4">The sequence shown here is derived from an EMBL/GenBank/DDBJ whole genome shotgun (WGS) entry which is preliminary data.</text>
</comment>
<dbReference type="InterPro" id="IPR029063">
    <property type="entry name" value="SAM-dependent_MTases_sf"/>
</dbReference>
<dbReference type="RefSeq" id="WP_273270852.1">
    <property type="nucleotide sequence ID" value="NZ_CAJYDL010000001.1"/>
</dbReference>